<dbReference type="Pfam" id="PF01205">
    <property type="entry name" value="Impact_N"/>
    <property type="match status" value="1"/>
</dbReference>
<dbReference type="SUPFAM" id="SSF54980">
    <property type="entry name" value="EF-G C-terminal domain-like"/>
    <property type="match status" value="1"/>
</dbReference>
<evidence type="ECO:0000259" key="3">
    <source>
        <dbReference type="Pfam" id="PF09186"/>
    </source>
</evidence>
<evidence type="ECO:0000256" key="1">
    <source>
        <dbReference type="ARBA" id="ARBA00007665"/>
    </source>
</evidence>
<dbReference type="InterPro" id="IPR015796">
    <property type="entry name" value="Impact_YigZ-like"/>
</dbReference>
<dbReference type="PROSITE" id="PS00910">
    <property type="entry name" value="UPF0029"/>
    <property type="match status" value="1"/>
</dbReference>
<dbReference type="InterPro" id="IPR023582">
    <property type="entry name" value="Impact"/>
</dbReference>
<name>A0AAE9XG49_9ENTE</name>
<dbReference type="InterPro" id="IPR035647">
    <property type="entry name" value="EFG_III/V"/>
</dbReference>
<dbReference type="NCBIfam" id="TIGR00257">
    <property type="entry name" value="IMPACT_YIGZ"/>
    <property type="match status" value="1"/>
</dbReference>
<feature type="domain" description="UPF0029" evidence="3">
    <location>
        <begin position="140"/>
        <end position="195"/>
    </location>
</feature>
<dbReference type="PANTHER" id="PTHR16301">
    <property type="entry name" value="IMPACT-RELATED"/>
    <property type="match status" value="1"/>
</dbReference>
<accession>A0AAE9XG49</accession>
<evidence type="ECO:0000313" key="4">
    <source>
        <dbReference type="EMBL" id="WCG23649.1"/>
    </source>
</evidence>
<protein>
    <submittedName>
        <fullName evidence="4">YigZ family protein</fullName>
    </submittedName>
</protein>
<dbReference type="AlphaFoldDB" id="A0AAE9XG49"/>
<dbReference type="SUPFAM" id="SSF54211">
    <property type="entry name" value="Ribosomal protein S5 domain 2-like"/>
    <property type="match status" value="1"/>
</dbReference>
<dbReference type="Pfam" id="PF09186">
    <property type="entry name" value="DUF1949"/>
    <property type="match status" value="1"/>
</dbReference>
<dbReference type="InterPro" id="IPR001498">
    <property type="entry name" value="Impact_N"/>
</dbReference>
<sequence>MDQTYLTVKENGTHEIEIKKSRFIATVARIPSEDEAKEIIQAVRKEHWKATHNCVAYTLGNHQEIQRSQDDGEPSGTAGVPMLEVLKQRELINTLVIVTRYFGGTKLGAGGLIRAYSSAVSEAIDAIGMVKGVLQQALFVTVDYASHGKLEHFLSLHPEYYLANTQFTDTVTLQLMIDEPDVEQAIEDLNNLLNGTATFKKGETSYVELPYTLPK</sequence>
<proteinExistence type="inferred from homology"/>
<feature type="domain" description="Impact N-terminal" evidence="2">
    <location>
        <begin position="19"/>
        <end position="124"/>
    </location>
</feature>
<dbReference type="GO" id="GO:0006446">
    <property type="term" value="P:regulation of translational initiation"/>
    <property type="evidence" value="ECO:0007669"/>
    <property type="project" value="TreeGrafter"/>
</dbReference>
<dbReference type="EMBL" id="CP116507">
    <property type="protein sequence ID" value="WCG23649.1"/>
    <property type="molecule type" value="Genomic_DNA"/>
</dbReference>
<organism evidence="4 5">
    <name type="scientific">Vagococcus lutrae</name>
    <dbReference type="NCBI Taxonomy" id="81947"/>
    <lineage>
        <taxon>Bacteria</taxon>
        <taxon>Bacillati</taxon>
        <taxon>Bacillota</taxon>
        <taxon>Bacilli</taxon>
        <taxon>Lactobacillales</taxon>
        <taxon>Enterococcaceae</taxon>
        <taxon>Vagococcus</taxon>
    </lineage>
</organism>
<dbReference type="Gene3D" id="3.30.230.30">
    <property type="entry name" value="Impact, N-terminal domain"/>
    <property type="match status" value="1"/>
</dbReference>
<evidence type="ECO:0000259" key="2">
    <source>
        <dbReference type="Pfam" id="PF01205"/>
    </source>
</evidence>
<gene>
    <name evidence="4" type="ORF">PML95_08685</name>
</gene>
<dbReference type="InterPro" id="IPR020568">
    <property type="entry name" value="Ribosomal_Su5_D2-typ_SF"/>
</dbReference>
<dbReference type="Proteomes" id="UP001179600">
    <property type="component" value="Chromosome"/>
</dbReference>
<dbReference type="PANTHER" id="PTHR16301:SF20">
    <property type="entry name" value="IMPACT FAMILY MEMBER YIGZ"/>
    <property type="match status" value="1"/>
</dbReference>
<dbReference type="InterPro" id="IPR036956">
    <property type="entry name" value="Impact_N_sf"/>
</dbReference>
<evidence type="ECO:0000313" key="5">
    <source>
        <dbReference type="Proteomes" id="UP001179600"/>
    </source>
</evidence>
<dbReference type="InterPro" id="IPR015269">
    <property type="entry name" value="UPF0029_Impact_C"/>
</dbReference>
<dbReference type="InterPro" id="IPR020569">
    <property type="entry name" value="UPF0029_Impact_CS"/>
</dbReference>
<dbReference type="RefSeq" id="WP_272163743.1">
    <property type="nucleotide sequence ID" value="NZ_CP116507.1"/>
</dbReference>
<reference evidence="4" key="1">
    <citation type="submission" date="2023-01" db="EMBL/GenBank/DDBJ databases">
        <title>Oxazolidinone resistance genes in florfenicol resistant enterococci from beef cattle and veal calves at slaughter.</title>
        <authorList>
            <person name="Biggel M."/>
        </authorList>
    </citation>
    <scope>NUCLEOTIDE SEQUENCE</scope>
    <source>
        <strain evidence="4">K204-1</strain>
    </source>
</reference>
<comment type="similarity">
    <text evidence="1">Belongs to the IMPACT family.</text>
</comment>
<dbReference type="GO" id="GO:0005737">
    <property type="term" value="C:cytoplasm"/>
    <property type="evidence" value="ECO:0007669"/>
    <property type="project" value="TreeGrafter"/>
</dbReference>
<dbReference type="Gene3D" id="3.30.70.240">
    <property type="match status" value="1"/>
</dbReference>